<keyword evidence="3" id="KW-0636">Prenylation</keyword>
<evidence type="ECO:0000259" key="6">
    <source>
        <dbReference type="PROSITE" id="PS50846"/>
    </source>
</evidence>
<dbReference type="InterPro" id="IPR006121">
    <property type="entry name" value="HMA_dom"/>
</dbReference>
<name>A0A1D1YGD1_9ARAE</name>
<gene>
    <name evidence="7" type="ORF">g.115099</name>
</gene>
<evidence type="ECO:0000256" key="1">
    <source>
        <dbReference type="ARBA" id="ARBA00022481"/>
    </source>
</evidence>
<proteinExistence type="inferred from homology"/>
<feature type="region of interest" description="Disordered" evidence="5">
    <location>
        <begin position="122"/>
        <end position="286"/>
    </location>
</feature>
<dbReference type="GO" id="GO:0046872">
    <property type="term" value="F:metal ion binding"/>
    <property type="evidence" value="ECO:0007669"/>
    <property type="project" value="UniProtKB-KW"/>
</dbReference>
<dbReference type="AlphaFoldDB" id="A0A1D1YGD1"/>
<evidence type="ECO:0000256" key="2">
    <source>
        <dbReference type="ARBA" id="ARBA00022723"/>
    </source>
</evidence>
<keyword evidence="1" id="KW-0488">Methylation</keyword>
<dbReference type="PANTHER" id="PTHR45868:SF86">
    <property type="entry name" value="HMA DOMAIN-CONTAINING PROTEIN"/>
    <property type="match status" value="1"/>
</dbReference>
<sequence length="376" mass="38722">FPVTAPPNTQTHTTSAQFPLSSHFPFLPNLSLLSLSLHRRGERALMATAGEEAAPATAPEPLKYQTWVLKVSIHCEGCKRKVKKVLQSIEGVYTTSVDAQQHRVTVTGNVDADTLVKKLLKTGKHAELLPQKPPQPKKGKESSPDNGSGNNSGKKGSKGGGKAMEKNPDSGEGGGKKPPGDDGATSGPEDPAGDGNAGKKPSAKNGEAPTGAGDEPPPPKADVKDGGSSPPPQKQAAEGEDKAGGGGGGKKKGKKGPPKEGGGGNAGAGAASQQPPPPLHQHHVYPQLPLYPPAPVYAVSYSTAHPSTSYGAALYAAPPVALPQGFVYGAQPQRPQPQNYVGGYNYPPPGAVFIPPSEEGSYDVFSDENPNACRVM</sequence>
<dbReference type="FunFam" id="3.30.70.100:FF:000008">
    <property type="entry name" value="Copper transport protein ATOX1"/>
    <property type="match status" value="1"/>
</dbReference>
<keyword evidence="3" id="KW-0449">Lipoprotein</keyword>
<reference evidence="7" key="1">
    <citation type="submission" date="2015-07" db="EMBL/GenBank/DDBJ databases">
        <title>Transcriptome Assembly of Anthurium amnicola.</title>
        <authorList>
            <person name="Suzuki J."/>
        </authorList>
    </citation>
    <scope>NUCLEOTIDE SEQUENCE</scope>
</reference>
<dbReference type="PANTHER" id="PTHR45868">
    <property type="entry name" value="HEAVY METAL-ASSOCIATED ISOPRENYLATED PLANT PROTEIN 33-RELATED"/>
    <property type="match status" value="1"/>
</dbReference>
<protein>
    <recommendedName>
        <fullName evidence="6">HMA domain-containing protein</fullName>
    </recommendedName>
</protein>
<evidence type="ECO:0000256" key="5">
    <source>
        <dbReference type="SAM" id="MobiDB-lite"/>
    </source>
</evidence>
<feature type="domain" description="HMA" evidence="6">
    <location>
        <begin position="64"/>
        <end position="127"/>
    </location>
</feature>
<accession>A0A1D1YGD1</accession>
<comment type="similarity">
    <text evidence="4">Belongs to the HIPP family.</text>
</comment>
<dbReference type="Pfam" id="PF00403">
    <property type="entry name" value="HMA"/>
    <property type="match status" value="1"/>
</dbReference>
<dbReference type="PROSITE" id="PS50846">
    <property type="entry name" value="HMA_2"/>
    <property type="match status" value="1"/>
</dbReference>
<evidence type="ECO:0000256" key="3">
    <source>
        <dbReference type="ARBA" id="ARBA00023289"/>
    </source>
</evidence>
<dbReference type="Gene3D" id="3.30.70.100">
    <property type="match status" value="1"/>
</dbReference>
<feature type="compositionally biased region" description="Basic and acidic residues" evidence="5">
    <location>
        <begin position="163"/>
        <end position="180"/>
    </location>
</feature>
<feature type="compositionally biased region" description="Low complexity" evidence="5">
    <location>
        <begin position="144"/>
        <end position="154"/>
    </location>
</feature>
<dbReference type="CDD" id="cd00371">
    <property type="entry name" value="HMA"/>
    <property type="match status" value="1"/>
</dbReference>
<dbReference type="EMBL" id="GDJX01014238">
    <property type="protein sequence ID" value="JAT53698.1"/>
    <property type="molecule type" value="Transcribed_RNA"/>
</dbReference>
<keyword evidence="2" id="KW-0479">Metal-binding</keyword>
<evidence type="ECO:0000256" key="4">
    <source>
        <dbReference type="ARBA" id="ARBA00024045"/>
    </source>
</evidence>
<feature type="non-terminal residue" evidence="7">
    <location>
        <position position="1"/>
    </location>
</feature>
<organism evidence="7">
    <name type="scientific">Anthurium amnicola</name>
    <dbReference type="NCBI Taxonomy" id="1678845"/>
    <lineage>
        <taxon>Eukaryota</taxon>
        <taxon>Viridiplantae</taxon>
        <taxon>Streptophyta</taxon>
        <taxon>Embryophyta</taxon>
        <taxon>Tracheophyta</taxon>
        <taxon>Spermatophyta</taxon>
        <taxon>Magnoliopsida</taxon>
        <taxon>Liliopsida</taxon>
        <taxon>Araceae</taxon>
        <taxon>Pothoideae</taxon>
        <taxon>Potheae</taxon>
        <taxon>Anthurium</taxon>
    </lineage>
</organism>
<dbReference type="SUPFAM" id="SSF55008">
    <property type="entry name" value="HMA, heavy metal-associated domain"/>
    <property type="match status" value="1"/>
</dbReference>
<dbReference type="InterPro" id="IPR036163">
    <property type="entry name" value="HMA_dom_sf"/>
</dbReference>
<evidence type="ECO:0000313" key="7">
    <source>
        <dbReference type="EMBL" id="JAT53698.1"/>
    </source>
</evidence>